<evidence type="ECO:0000313" key="2">
    <source>
        <dbReference type="Proteomes" id="UP001266305"/>
    </source>
</evidence>
<proteinExistence type="predicted"/>
<sequence>MHLQPGRMPSDGEGREAAVRIKQTVFVKWFEDEKPHRSYGVITMNNGCAQAAKWNIDAGSRSRAIICGLALAVPCDGIPPPCWWRMLGLKDFSAQRAGEVLGRQHAGSASLCLLPAASSPPARNPGYRSPQGPRTKGVLLLQEACV</sequence>
<feature type="non-terminal residue" evidence="1">
    <location>
        <position position="146"/>
    </location>
</feature>
<organism evidence="1 2">
    <name type="scientific">Saguinus oedipus</name>
    <name type="common">Cotton-top tamarin</name>
    <name type="synonym">Oedipomidas oedipus</name>
    <dbReference type="NCBI Taxonomy" id="9490"/>
    <lineage>
        <taxon>Eukaryota</taxon>
        <taxon>Metazoa</taxon>
        <taxon>Chordata</taxon>
        <taxon>Craniata</taxon>
        <taxon>Vertebrata</taxon>
        <taxon>Euteleostomi</taxon>
        <taxon>Mammalia</taxon>
        <taxon>Eutheria</taxon>
        <taxon>Euarchontoglires</taxon>
        <taxon>Primates</taxon>
        <taxon>Haplorrhini</taxon>
        <taxon>Platyrrhini</taxon>
        <taxon>Cebidae</taxon>
        <taxon>Callitrichinae</taxon>
        <taxon>Saguinus</taxon>
    </lineage>
</organism>
<keyword evidence="2" id="KW-1185">Reference proteome</keyword>
<protein>
    <submittedName>
        <fullName evidence="1">Uncharacterized protein</fullName>
    </submittedName>
</protein>
<accession>A0ABQ9UJM8</accession>
<dbReference type="EMBL" id="JASSZA010000012">
    <property type="protein sequence ID" value="KAK2096970.1"/>
    <property type="molecule type" value="Genomic_DNA"/>
</dbReference>
<dbReference type="Proteomes" id="UP001266305">
    <property type="component" value="Unassembled WGS sequence"/>
</dbReference>
<comment type="caution">
    <text evidence="1">The sequence shown here is derived from an EMBL/GenBank/DDBJ whole genome shotgun (WGS) entry which is preliminary data.</text>
</comment>
<evidence type="ECO:0000313" key="1">
    <source>
        <dbReference type="EMBL" id="KAK2096970.1"/>
    </source>
</evidence>
<name>A0ABQ9UJM8_SAGOE</name>
<reference evidence="1 2" key="1">
    <citation type="submission" date="2023-05" db="EMBL/GenBank/DDBJ databases">
        <title>B98-5 Cell Line De Novo Hybrid Assembly: An Optical Mapping Approach.</title>
        <authorList>
            <person name="Kananen K."/>
            <person name="Auerbach J.A."/>
            <person name="Kautto E."/>
            <person name="Blachly J.S."/>
        </authorList>
    </citation>
    <scope>NUCLEOTIDE SEQUENCE [LARGE SCALE GENOMIC DNA]</scope>
    <source>
        <strain evidence="1">B95-8</strain>
        <tissue evidence="1">Cell line</tissue>
    </source>
</reference>
<gene>
    <name evidence="1" type="ORF">P7K49_026004</name>
</gene>